<keyword evidence="1" id="KW-0472">Membrane</keyword>
<dbReference type="Pfam" id="PF08378">
    <property type="entry name" value="NERD"/>
    <property type="match status" value="1"/>
</dbReference>
<feature type="transmembrane region" description="Helical" evidence="1">
    <location>
        <begin position="93"/>
        <end position="113"/>
    </location>
</feature>
<accession>A0ABZ0K0Y1</accession>
<evidence type="ECO:0000259" key="2">
    <source>
        <dbReference type="PROSITE" id="PS50965"/>
    </source>
</evidence>
<feature type="transmembrane region" description="Helical" evidence="1">
    <location>
        <begin position="62"/>
        <end position="81"/>
    </location>
</feature>
<dbReference type="EMBL" id="CP136522">
    <property type="protein sequence ID" value="WOT06217.1"/>
    <property type="molecule type" value="Genomic_DNA"/>
</dbReference>
<dbReference type="InterPro" id="IPR011528">
    <property type="entry name" value="NERD"/>
</dbReference>
<organism evidence="3 4">
    <name type="scientific">Shewanella youngdeokensis</name>
    <dbReference type="NCBI Taxonomy" id="2999068"/>
    <lineage>
        <taxon>Bacteria</taxon>
        <taxon>Pseudomonadati</taxon>
        <taxon>Pseudomonadota</taxon>
        <taxon>Gammaproteobacteria</taxon>
        <taxon>Alteromonadales</taxon>
        <taxon>Shewanellaceae</taxon>
        <taxon>Shewanella</taxon>
    </lineage>
</organism>
<sequence>MSELTANLLSIVILLSGMGVVLLVMFVMLKHRDKTVRLPIDREQLTRIPALGLQNKIQDLQFDVVSALLMAVIVVCFPFAYLGVKAHLTTGTFPWLFSLFIVIGLTYSGYRTWKGFSQLFKFRLGHTAELATASELIGLQALGYQVFHDVQADGFNIDHLVVGQNGVFAIETKGRHKRTQDKKNGGKDYQLFFKDNRLVFPSWIEIKPLEQAKRQAKWVGEWLTKSVGQPITPLPVLVFPGWYVTSQSNPPFPIMSHKQLAKTIPNLRTQIFTQDQVNAIVYQVAQRCLSSDTK</sequence>
<keyword evidence="1" id="KW-1133">Transmembrane helix</keyword>
<keyword evidence="4" id="KW-1185">Reference proteome</keyword>
<feature type="domain" description="NERD" evidence="2">
    <location>
        <begin position="124"/>
        <end position="246"/>
    </location>
</feature>
<evidence type="ECO:0000256" key="1">
    <source>
        <dbReference type="SAM" id="Phobius"/>
    </source>
</evidence>
<evidence type="ECO:0000313" key="3">
    <source>
        <dbReference type="EMBL" id="WOT06217.1"/>
    </source>
</evidence>
<protein>
    <submittedName>
        <fullName evidence="3">Nuclease-related domain-containing protein</fullName>
    </submittedName>
</protein>
<dbReference type="RefSeq" id="WP_310470489.1">
    <property type="nucleotide sequence ID" value="NZ_CP136522.1"/>
</dbReference>
<evidence type="ECO:0000313" key="4">
    <source>
        <dbReference type="Proteomes" id="UP001529491"/>
    </source>
</evidence>
<feature type="transmembrane region" description="Helical" evidence="1">
    <location>
        <begin position="6"/>
        <end position="29"/>
    </location>
</feature>
<dbReference type="PROSITE" id="PS50965">
    <property type="entry name" value="NERD"/>
    <property type="match status" value="1"/>
</dbReference>
<reference evidence="3 4" key="1">
    <citation type="submission" date="2023-10" db="EMBL/GenBank/DDBJ databases">
        <title>Complete genome sequence of Shewanella sp. DAU334.</title>
        <authorList>
            <person name="Lee Y.-S."/>
            <person name="Jeong H.-R."/>
            <person name="Hwang E.-J."/>
            <person name="Choi Y.-L."/>
            <person name="Kim G.-D."/>
        </authorList>
    </citation>
    <scope>NUCLEOTIDE SEQUENCE [LARGE SCALE GENOMIC DNA]</scope>
    <source>
        <strain evidence="3 4">DAU334</strain>
    </source>
</reference>
<name>A0ABZ0K0Y1_9GAMM</name>
<dbReference type="Proteomes" id="UP001529491">
    <property type="component" value="Chromosome"/>
</dbReference>
<gene>
    <name evidence="3" type="ORF">RGE70_05300</name>
</gene>
<keyword evidence="1" id="KW-0812">Transmembrane</keyword>
<proteinExistence type="predicted"/>